<dbReference type="Gene3D" id="3.40.50.720">
    <property type="entry name" value="NAD(P)-binding Rossmann-like Domain"/>
    <property type="match status" value="1"/>
</dbReference>
<dbReference type="PANTHER" id="PTHR43477">
    <property type="entry name" value="DIHYDROANTICAPSIN 7-DEHYDROGENASE"/>
    <property type="match status" value="1"/>
</dbReference>
<dbReference type="PANTHER" id="PTHR43477:SF4">
    <property type="entry name" value="DEHYDROGENASE_REDUCTASE SDR FAMILY MEMBER 6"/>
    <property type="match status" value="1"/>
</dbReference>
<evidence type="ECO:0000313" key="4">
    <source>
        <dbReference type="EMBL" id="VVE45882.1"/>
    </source>
</evidence>
<dbReference type="SUPFAM" id="SSF51735">
    <property type="entry name" value="NAD(P)-binding Rossmann-fold domains"/>
    <property type="match status" value="1"/>
</dbReference>
<dbReference type="GO" id="GO:0016491">
    <property type="term" value="F:oxidoreductase activity"/>
    <property type="evidence" value="ECO:0007669"/>
    <property type="project" value="UniProtKB-KW"/>
</dbReference>
<dbReference type="InterPro" id="IPR036291">
    <property type="entry name" value="NAD(P)-bd_dom_sf"/>
</dbReference>
<dbReference type="InterPro" id="IPR051122">
    <property type="entry name" value="SDR_DHRS6-like"/>
</dbReference>
<protein>
    <submittedName>
        <fullName evidence="4">NAD(P)-dependent oxidoreductase</fullName>
    </submittedName>
</protein>
<comment type="similarity">
    <text evidence="1">Belongs to the short-chain dehydrogenases/reductases (SDR) family.</text>
</comment>
<evidence type="ECO:0000256" key="2">
    <source>
        <dbReference type="ARBA" id="ARBA00023002"/>
    </source>
</evidence>
<reference evidence="4 5" key="1">
    <citation type="submission" date="2019-08" db="EMBL/GenBank/DDBJ databases">
        <authorList>
            <person name="Peeters C."/>
        </authorList>
    </citation>
    <scope>NUCLEOTIDE SEQUENCE [LARGE SCALE GENOMIC DNA]</scope>
    <source>
        <strain evidence="4 5">LMG 31111</strain>
    </source>
</reference>
<keyword evidence="5" id="KW-1185">Reference proteome</keyword>
<sequence>MTGRLAGKTAVITAAAQGIGRASVEAYLREGAHVIATDLSAETLAQLDDHQLPAPSI</sequence>
<accession>A0A5E4YBQ0</accession>
<gene>
    <name evidence="4" type="ORF">PCO31111_04432</name>
</gene>
<organism evidence="4 5">
    <name type="scientific">Pandoraea communis</name>
    <dbReference type="NCBI Taxonomy" id="2508297"/>
    <lineage>
        <taxon>Bacteria</taxon>
        <taxon>Pseudomonadati</taxon>
        <taxon>Pseudomonadota</taxon>
        <taxon>Betaproteobacteria</taxon>
        <taxon>Burkholderiales</taxon>
        <taxon>Burkholderiaceae</taxon>
        <taxon>Pandoraea</taxon>
    </lineage>
</organism>
<dbReference type="Pfam" id="PF00106">
    <property type="entry name" value="adh_short"/>
    <property type="match status" value="1"/>
</dbReference>
<dbReference type="EMBL" id="CABPSE010000019">
    <property type="protein sequence ID" value="VVE45882.1"/>
    <property type="molecule type" value="Genomic_DNA"/>
</dbReference>
<dbReference type="AlphaFoldDB" id="A0A5E4YBQ0"/>
<proteinExistence type="inferred from homology"/>
<dbReference type="Proteomes" id="UP000383971">
    <property type="component" value="Unassembled WGS sequence"/>
</dbReference>
<evidence type="ECO:0000313" key="5">
    <source>
        <dbReference type="Proteomes" id="UP000383971"/>
    </source>
</evidence>
<name>A0A5E4YBQ0_9BURK</name>
<keyword evidence="3" id="KW-0520">NAD</keyword>
<keyword evidence="2" id="KW-0560">Oxidoreductase</keyword>
<evidence type="ECO:0000256" key="3">
    <source>
        <dbReference type="ARBA" id="ARBA00023027"/>
    </source>
</evidence>
<dbReference type="InterPro" id="IPR002347">
    <property type="entry name" value="SDR_fam"/>
</dbReference>
<evidence type="ECO:0000256" key="1">
    <source>
        <dbReference type="ARBA" id="ARBA00006484"/>
    </source>
</evidence>